<evidence type="ECO:0000313" key="5">
    <source>
        <dbReference type="Proteomes" id="UP000678393"/>
    </source>
</evidence>
<sequence>MTSAVPTKIVLKSTTRMSLSDRFSTIAPTVQNIRAQMAMEHQVSAANQRLAQQLARRPAILATPPNMFIPQQRGAGGRRGNFNAAVIKPNVQQRLGKSNVKNRLSLPGGQPIRGRGRGRGRGGNISQPAELGDHHWVNPNLRGRGNFNPREGPRGRGAFRGRGRGAFNRFSEQNTPTAQTASTRGNSRGSRPGGRRGRGAGRGNKSNVSVADLDNQLDAYMAKAKTHLDSELEAYMSEVSK</sequence>
<dbReference type="OrthoDB" id="446014at2759"/>
<dbReference type="InterPro" id="IPR052656">
    <property type="entry name" value="CTOP_PRMT1"/>
</dbReference>
<dbReference type="SMART" id="SM01218">
    <property type="entry name" value="FoP_duplication"/>
    <property type="match status" value="1"/>
</dbReference>
<dbReference type="Proteomes" id="UP000678393">
    <property type="component" value="Unassembled WGS sequence"/>
</dbReference>
<dbReference type="PANTHER" id="PTHR48426">
    <property type="entry name" value="CHROMATIN TARGET OF PRMT1 PROTEIN"/>
    <property type="match status" value="1"/>
</dbReference>
<dbReference type="GO" id="GO:0003723">
    <property type="term" value="F:RNA binding"/>
    <property type="evidence" value="ECO:0007669"/>
    <property type="project" value="UniProtKB-KW"/>
</dbReference>
<proteinExistence type="predicted"/>
<dbReference type="Pfam" id="PF13865">
    <property type="entry name" value="FoP_duplication"/>
    <property type="match status" value="1"/>
</dbReference>
<evidence type="ECO:0000259" key="3">
    <source>
        <dbReference type="SMART" id="SM01218"/>
    </source>
</evidence>
<feature type="domain" description="Chromatin target of PRMT1 protein C-terminal" evidence="3">
    <location>
        <begin position="155"/>
        <end position="241"/>
    </location>
</feature>
<evidence type="ECO:0000313" key="4">
    <source>
        <dbReference type="EMBL" id="CAG5134375.1"/>
    </source>
</evidence>
<comment type="caution">
    <text evidence="4">The sequence shown here is derived from an EMBL/GenBank/DDBJ whole genome shotgun (WGS) entry which is preliminary data.</text>
</comment>
<dbReference type="AlphaFoldDB" id="A0A8S4A2Z9"/>
<name>A0A8S4A2Z9_9EUPU</name>
<evidence type="ECO:0000256" key="2">
    <source>
        <dbReference type="SAM" id="MobiDB-lite"/>
    </source>
</evidence>
<feature type="region of interest" description="Disordered" evidence="2">
    <location>
        <begin position="98"/>
        <end position="210"/>
    </location>
</feature>
<reference evidence="4" key="1">
    <citation type="submission" date="2021-04" db="EMBL/GenBank/DDBJ databases">
        <authorList>
            <consortium name="Molecular Ecology Group"/>
        </authorList>
    </citation>
    <scope>NUCLEOTIDE SEQUENCE</scope>
</reference>
<dbReference type="InterPro" id="IPR025715">
    <property type="entry name" value="FoP_C"/>
</dbReference>
<keyword evidence="1" id="KW-0694">RNA-binding</keyword>
<keyword evidence="5" id="KW-1185">Reference proteome</keyword>
<dbReference type="PANTHER" id="PTHR48426:SF1">
    <property type="entry name" value="CHROMATIN TARGET OF PRMT1 PROTEIN"/>
    <property type="match status" value="1"/>
</dbReference>
<feature type="compositionally biased region" description="Polar residues" evidence="2">
    <location>
        <begin position="170"/>
        <end position="183"/>
    </location>
</feature>
<dbReference type="EMBL" id="CAJHNH020007112">
    <property type="protein sequence ID" value="CAG5134375.1"/>
    <property type="molecule type" value="Genomic_DNA"/>
</dbReference>
<organism evidence="4 5">
    <name type="scientific">Candidula unifasciata</name>
    <dbReference type="NCBI Taxonomy" id="100452"/>
    <lineage>
        <taxon>Eukaryota</taxon>
        <taxon>Metazoa</taxon>
        <taxon>Spiralia</taxon>
        <taxon>Lophotrochozoa</taxon>
        <taxon>Mollusca</taxon>
        <taxon>Gastropoda</taxon>
        <taxon>Heterobranchia</taxon>
        <taxon>Euthyneura</taxon>
        <taxon>Panpulmonata</taxon>
        <taxon>Eupulmonata</taxon>
        <taxon>Stylommatophora</taxon>
        <taxon>Helicina</taxon>
        <taxon>Helicoidea</taxon>
        <taxon>Geomitridae</taxon>
        <taxon>Candidula</taxon>
    </lineage>
</organism>
<evidence type="ECO:0000256" key="1">
    <source>
        <dbReference type="ARBA" id="ARBA00022884"/>
    </source>
</evidence>
<protein>
    <recommendedName>
        <fullName evidence="3">Chromatin target of PRMT1 protein C-terminal domain-containing protein</fullName>
    </recommendedName>
</protein>
<accession>A0A8S4A2Z9</accession>
<gene>
    <name evidence="4" type="ORF">CUNI_LOCUS19933</name>
</gene>